<accession>A0A831LG24</accession>
<evidence type="ECO:0000313" key="4">
    <source>
        <dbReference type="EMBL" id="HDS63891.1"/>
    </source>
</evidence>
<dbReference type="Gene3D" id="3.90.1170.30">
    <property type="entry name" value="Pyrimidine nucleoside phosphorylase-like, C-terminal domain"/>
    <property type="match status" value="1"/>
</dbReference>
<dbReference type="Proteomes" id="UP000885648">
    <property type="component" value="Unassembled WGS sequence"/>
</dbReference>
<evidence type="ECO:0000256" key="2">
    <source>
        <dbReference type="ARBA" id="ARBA00022679"/>
    </source>
</evidence>
<dbReference type="PANTHER" id="PTHR10515:SF0">
    <property type="entry name" value="THYMIDINE PHOSPHORYLASE"/>
    <property type="match status" value="1"/>
</dbReference>
<comment type="caution">
    <text evidence="4">The sequence shown here is derived from an EMBL/GenBank/DDBJ whole genome shotgun (WGS) entry which is preliminary data.</text>
</comment>
<sequence length="286" mass="30360">AVIARCAETNIAPADDQFCNVEYPFKNDARGEMNASVMAKKFAVGANLVAIDIPVGEHTKVPNADEGRKLAREFIDLGERLGMRVECALTYGESLVGHTIGPKLEAREALAVLEGATEPTSLIQKSLSLAGILLEMSGKAAPGEGYAAAQDILSSGRALAKMKQIIEVQGGDPSVTSADIVPGEFQFVVNAPATGYVVELNNKALISLARAAGAPQDRGAGVYIHAKKGSQVRSGEPIFTVYADRKWRLQKALEEGRRLMPVVVEGMLIDRVPGRHWGAGGDVRGV</sequence>
<keyword evidence="2" id="KW-0808">Transferase</keyword>
<protein>
    <submittedName>
        <fullName evidence="4">Thymidine phosphorylase</fullName>
    </submittedName>
</protein>
<dbReference type="GO" id="GO:0004645">
    <property type="term" value="F:1,4-alpha-oligoglucan phosphorylase activity"/>
    <property type="evidence" value="ECO:0007669"/>
    <property type="project" value="InterPro"/>
</dbReference>
<reference evidence="4" key="1">
    <citation type="journal article" date="2020" name="mSystems">
        <title>Genome- and Community-Level Interaction Insights into Carbon Utilization and Element Cycling Functions of Hydrothermarchaeota in Hydrothermal Sediment.</title>
        <authorList>
            <person name="Zhou Z."/>
            <person name="Liu Y."/>
            <person name="Xu W."/>
            <person name="Pan J."/>
            <person name="Luo Z.H."/>
            <person name="Li M."/>
        </authorList>
    </citation>
    <scope>NUCLEOTIDE SEQUENCE</scope>
    <source>
        <strain evidence="4">SpSt-1183</strain>
    </source>
</reference>
<dbReference type="GO" id="GO:0006196">
    <property type="term" value="P:AMP catabolic process"/>
    <property type="evidence" value="ECO:0007669"/>
    <property type="project" value="TreeGrafter"/>
</dbReference>
<name>A0A831LG24_9EURY</name>
<feature type="domain" description="Pyrimidine nucleoside phosphorylase C-terminal" evidence="3">
    <location>
        <begin position="196"/>
        <end position="263"/>
    </location>
</feature>
<dbReference type="SUPFAM" id="SSF54680">
    <property type="entry name" value="Pyrimidine nucleoside phosphorylase C-terminal domain"/>
    <property type="match status" value="1"/>
</dbReference>
<keyword evidence="1" id="KW-0328">Glycosyltransferase</keyword>
<proteinExistence type="predicted"/>
<gene>
    <name evidence="4" type="ORF">ENN52_07220</name>
</gene>
<dbReference type="InterPro" id="IPR035902">
    <property type="entry name" value="Nuc_phospho_transferase"/>
</dbReference>
<dbReference type="InterPro" id="IPR036566">
    <property type="entry name" value="PYNP-like_C_sf"/>
</dbReference>
<dbReference type="SUPFAM" id="SSF52418">
    <property type="entry name" value="Nucleoside phosphorylase/phosphoribosyltransferase catalytic domain"/>
    <property type="match status" value="1"/>
</dbReference>
<dbReference type="GO" id="GO:0006206">
    <property type="term" value="P:pyrimidine nucleobase metabolic process"/>
    <property type="evidence" value="ECO:0007669"/>
    <property type="project" value="InterPro"/>
</dbReference>
<organism evidence="4">
    <name type="scientific">Methanofollis liminatans</name>
    <dbReference type="NCBI Taxonomy" id="2201"/>
    <lineage>
        <taxon>Archaea</taxon>
        <taxon>Methanobacteriati</taxon>
        <taxon>Methanobacteriota</taxon>
        <taxon>Stenosarchaea group</taxon>
        <taxon>Methanomicrobia</taxon>
        <taxon>Methanomicrobiales</taxon>
        <taxon>Methanomicrobiaceae</taxon>
        <taxon>Methanofollis</taxon>
    </lineage>
</organism>
<evidence type="ECO:0000256" key="1">
    <source>
        <dbReference type="ARBA" id="ARBA00022676"/>
    </source>
</evidence>
<dbReference type="InterPro" id="IPR013102">
    <property type="entry name" value="PYNP_C"/>
</dbReference>
<dbReference type="Pfam" id="PF07831">
    <property type="entry name" value="PYNP_C"/>
    <property type="match status" value="1"/>
</dbReference>
<dbReference type="SMART" id="SM00941">
    <property type="entry name" value="PYNP_C"/>
    <property type="match status" value="1"/>
</dbReference>
<dbReference type="GO" id="GO:0016763">
    <property type="term" value="F:pentosyltransferase activity"/>
    <property type="evidence" value="ECO:0007669"/>
    <property type="project" value="InterPro"/>
</dbReference>
<dbReference type="Gene3D" id="3.40.1030.10">
    <property type="entry name" value="Nucleoside phosphorylase/phosphoribosyltransferase catalytic domain"/>
    <property type="match status" value="1"/>
</dbReference>
<evidence type="ECO:0000259" key="3">
    <source>
        <dbReference type="SMART" id="SM00941"/>
    </source>
</evidence>
<dbReference type="GO" id="GO:0005829">
    <property type="term" value="C:cytosol"/>
    <property type="evidence" value="ECO:0007669"/>
    <property type="project" value="TreeGrafter"/>
</dbReference>
<dbReference type="AlphaFoldDB" id="A0A831LG24"/>
<dbReference type="EMBL" id="DSBY01000292">
    <property type="protein sequence ID" value="HDS63891.1"/>
    <property type="molecule type" value="Genomic_DNA"/>
</dbReference>
<feature type="non-terminal residue" evidence="4">
    <location>
        <position position="1"/>
    </location>
</feature>
<dbReference type="InterPro" id="IPR000053">
    <property type="entry name" value="Thymidine/pyrmidine_PPase"/>
</dbReference>
<dbReference type="PANTHER" id="PTHR10515">
    <property type="entry name" value="THYMIDINE PHOSPHORYLASE"/>
    <property type="match status" value="1"/>
</dbReference>
<dbReference type="GO" id="GO:0006213">
    <property type="term" value="P:pyrimidine nucleoside metabolic process"/>
    <property type="evidence" value="ECO:0007669"/>
    <property type="project" value="InterPro"/>
</dbReference>